<keyword evidence="3" id="KW-1185">Reference proteome</keyword>
<dbReference type="EMBL" id="KZ819188">
    <property type="protein sequence ID" value="PWZ03399.1"/>
    <property type="molecule type" value="Genomic_DNA"/>
</dbReference>
<feature type="signal peptide" evidence="1">
    <location>
        <begin position="1"/>
        <end position="20"/>
    </location>
</feature>
<sequence length="99" mass="10799">MSSSQLRFAALSFLIRLLSAGQLCTGSATLHVVFLTQSFHLLPSSRLSSPRLCFPPHLIHRAASAVHSPCASSLLHVFIVESTFTVTLRFVTDIVVSFD</sequence>
<evidence type="ECO:0000256" key="1">
    <source>
        <dbReference type="SAM" id="SignalP"/>
    </source>
</evidence>
<proteinExistence type="predicted"/>
<protein>
    <recommendedName>
        <fullName evidence="4">Secreted protein</fullName>
    </recommendedName>
</protein>
<keyword evidence="1" id="KW-0732">Signal</keyword>
<gene>
    <name evidence="2" type="ORF">BCV70DRAFT_197614</name>
</gene>
<name>A0A317Y197_9BASI</name>
<organism evidence="2 3">
    <name type="scientific">Testicularia cyperi</name>
    <dbReference type="NCBI Taxonomy" id="1882483"/>
    <lineage>
        <taxon>Eukaryota</taxon>
        <taxon>Fungi</taxon>
        <taxon>Dikarya</taxon>
        <taxon>Basidiomycota</taxon>
        <taxon>Ustilaginomycotina</taxon>
        <taxon>Ustilaginomycetes</taxon>
        <taxon>Ustilaginales</taxon>
        <taxon>Anthracoideaceae</taxon>
        <taxon>Testicularia</taxon>
    </lineage>
</organism>
<evidence type="ECO:0000313" key="3">
    <source>
        <dbReference type="Proteomes" id="UP000246740"/>
    </source>
</evidence>
<evidence type="ECO:0008006" key="4">
    <source>
        <dbReference type="Google" id="ProtNLM"/>
    </source>
</evidence>
<accession>A0A317Y197</accession>
<feature type="chain" id="PRO_5016386935" description="Secreted protein" evidence="1">
    <location>
        <begin position="21"/>
        <end position="99"/>
    </location>
</feature>
<dbReference type="InParanoid" id="A0A317Y197"/>
<reference evidence="2 3" key="1">
    <citation type="journal article" date="2018" name="Mol. Biol. Evol.">
        <title>Broad Genomic Sampling Reveals a Smut Pathogenic Ancestry of the Fungal Clade Ustilaginomycotina.</title>
        <authorList>
            <person name="Kijpornyongpan T."/>
            <person name="Mondo S.J."/>
            <person name="Barry K."/>
            <person name="Sandor L."/>
            <person name="Lee J."/>
            <person name="Lipzen A."/>
            <person name="Pangilinan J."/>
            <person name="LaButti K."/>
            <person name="Hainaut M."/>
            <person name="Henrissat B."/>
            <person name="Grigoriev I.V."/>
            <person name="Spatafora J.W."/>
            <person name="Aime M.C."/>
        </authorList>
    </citation>
    <scope>NUCLEOTIDE SEQUENCE [LARGE SCALE GENOMIC DNA]</scope>
    <source>
        <strain evidence="2 3">MCA 3645</strain>
    </source>
</reference>
<dbReference type="AlphaFoldDB" id="A0A317Y197"/>
<dbReference type="Proteomes" id="UP000246740">
    <property type="component" value="Unassembled WGS sequence"/>
</dbReference>
<evidence type="ECO:0000313" key="2">
    <source>
        <dbReference type="EMBL" id="PWZ03399.1"/>
    </source>
</evidence>